<dbReference type="OrthoDB" id="2941402at2"/>
<comment type="caution">
    <text evidence="1">The sequence shown here is derived from an EMBL/GenBank/DDBJ whole genome shotgun (WGS) entry which is preliminary data.</text>
</comment>
<protein>
    <recommendedName>
        <fullName evidence="3">DUF3679 domain-containing protein</fullName>
    </recommendedName>
</protein>
<keyword evidence="2" id="KW-1185">Reference proteome</keyword>
<evidence type="ECO:0000313" key="1">
    <source>
        <dbReference type="EMBL" id="OEH93686.1"/>
    </source>
</evidence>
<reference evidence="1 2" key="1">
    <citation type="submission" date="2016-08" db="EMBL/GenBank/DDBJ databases">
        <title>Genome of Bacillus solimangrovi GH2-4.</title>
        <authorList>
            <person name="Lim S."/>
            <person name="Kim B.-C."/>
        </authorList>
    </citation>
    <scope>NUCLEOTIDE SEQUENCE [LARGE SCALE GENOMIC DNA]</scope>
    <source>
        <strain evidence="1 2">GH2-4</strain>
    </source>
</reference>
<dbReference type="EMBL" id="MJEH01000010">
    <property type="protein sequence ID" value="OEH93686.1"/>
    <property type="molecule type" value="Genomic_DNA"/>
</dbReference>
<gene>
    <name evidence="1" type="ORF">BFG57_11640</name>
</gene>
<organism evidence="1 2">
    <name type="scientific">Bacillus solimangrovi</name>
    <dbReference type="NCBI Taxonomy" id="1305675"/>
    <lineage>
        <taxon>Bacteria</taxon>
        <taxon>Bacillati</taxon>
        <taxon>Bacillota</taxon>
        <taxon>Bacilli</taxon>
        <taxon>Bacillales</taxon>
        <taxon>Bacillaceae</taxon>
        <taxon>Bacillus</taxon>
    </lineage>
</organism>
<dbReference type="InterPro" id="IPR020534">
    <property type="entry name" value="Uncharacterised_YqxA"/>
</dbReference>
<dbReference type="STRING" id="1305675.BFG57_11640"/>
<proteinExistence type="predicted"/>
<evidence type="ECO:0000313" key="2">
    <source>
        <dbReference type="Proteomes" id="UP000095209"/>
    </source>
</evidence>
<dbReference type="AlphaFoldDB" id="A0A1E5LI09"/>
<sequence length="120" mass="13512">MWKFTIVSCSFGLVLFFGVILGMYQANESMRSLRGYDDPNLQQIVSIESTDDGELHASVLGEEVDAKLLNEKRQELETLETFNFFSELGKKIASVVESVFTAAIEIFIKIAEKIINMIPI</sequence>
<dbReference type="Pfam" id="PF12438">
    <property type="entry name" value="DUF3679"/>
    <property type="match status" value="1"/>
</dbReference>
<name>A0A1E5LI09_9BACI</name>
<dbReference type="Proteomes" id="UP000095209">
    <property type="component" value="Unassembled WGS sequence"/>
</dbReference>
<accession>A0A1E5LI09</accession>
<dbReference type="RefSeq" id="WP_069716261.1">
    <property type="nucleotide sequence ID" value="NZ_MJEH01000010.1"/>
</dbReference>
<evidence type="ECO:0008006" key="3">
    <source>
        <dbReference type="Google" id="ProtNLM"/>
    </source>
</evidence>